<sequence length="195" mass="21579">MARKPVTIELAGGKSPRQRIWEMIRKLRIFTVPELRGHLPGPVPLATVRTYVESLHAAGILEKTPGLYELIDDRGIEAPRVNKAGQPVTLGQGNERMWGAMEALGAFNCRVLARMADVPLATVKTYCAYLQRAGFLTVERAGKGRGAGGVPTTYRLLHSRITGPRPPMITRLKTVYDPNVGKIVWQQDPQEQLDD</sequence>
<dbReference type="KEGG" id="mca:MCA2953"/>
<accession>Q602V6</accession>
<protein>
    <recommendedName>
        <fullName evidence="3">HTH iclR-type domain-containing protein</fullName>
    </recommendedName>
</protein>
<gene>
    <name evidence="1" type="ordered locus">MCA2953</name>
</gene>
<proteinExistence type="predicted"/>
<dbReference type="eggNOG" id="COG0640">
    <property type="taxonomic scope" value="Bacteria"/>
</dbReference>
<organism evidence="1 2">
    <name type="scientific">Methylococcus capsulatus (strain ATCC 33009 / NCIMB 11132 / Bath)</name>
    <dbReference type="NCBI Taxonomy" id="243233"/>
    <lineage>
        <taxon>Bacteria</taxon>
        <taxon>Pseudomonadati</taxon>
        <taxon>Pseudomonadota</taxon>
        <taxon>Gammaproteobacteria</taxon>
        <taxon>Methylococcales</taxon>
        <taxon>Methylococcaceae</taxon>
        <taxon>Methylococcus</taxon>
    </lineage>
</organism>
<dbReference type="STRING" id="243233.MCA2953"/>
<dbReference type="AlphaFoldDB" id="Q602V6"/>
<evidence type="ECO:0000313" key="1">
    <source>
        <dbReference type="EMBL" id="AAU90939.1"/>
    </source>
</evidence>
<evidence type="ECO:0000313" key="2">
    <source>
        <dbReference type="Proteomes" id="UP000006821"/>
    </source>
</evidence>
<dbReference type="Proteomes" id="UP000006821">
    <property type="component" value="Chromosome"/>
</dbReference>
<evidence type="ECO:0008006" key="3">
    <source>
        <dbReference type="Google" id="ProtNLM"/>
    </source>
</evidence>
<dbReference type="RefSeq" id="WP_010962146.1">
    <property type="nucleotide sequence ID" value="NC_002977.6"/>
</dbReference>
<name>Q602V6_METCA</name>
<dbReference type="HOGENOM" id="CLU_112446_0_0_6"/>
<dbReference type="GeneID" id="88225121"/>
<reference evidence="1 2" key="1">
    <citation type="journal article" date="2004" name="PLoS Biol.">
        <title>Genomic insights into methanotrophy: the complete genome sequence of Methylococcus capsulatus (Bath).</title>
        <authorList>
            <person name="Ward N.L."/>
            <person name="Larsen O."/>
            <person name="Sakwa J."/>
            <person name="Bruseth L."/>
            <person name="Khouri H.M."/>
            <person name="Durkin A.S."/>
            <person name="Dimitrov G."/>
            <person name="Jiang L."/>
            <person name="Scanlan D."/>
            <person name="Kang K.H."/>
            <person name="Lewis M.R."/>
            <person name="Nelson K.E."/>
            <person name="Methe B.A."/>
            <person name="Wu M."/>
            <person name="Heidelberg J.F."/>
            <person name="Paulsen I.T."/>
            <person name="Fouts D.E."/>
            <person name="Ravel J."/>
            <person name="Tettelin H."/>
            <person name="Ren Q."/>
            <person name="Read T.D."/>
            <person name="DeBoy R.T."/>
            <person name="Seshadri R."/>
            <person name="Salzberg S.L."/>
            <person name="Jensen H.B."/>
            <person name="Birkeland N.K."/>
            <person name="Nelson W.C."/>
            <person name="Dodson R.J."/>
            <person name="Grindhaug S.H."/>
            <person name="Holt I.E."/>
            <person name="Eidhammer I."/>
            <person name="Jonasen I."/>
            <person name="Vanaken S."/>
            <person name="Utterback T.R."/>
            <person name="Feldblyum T.V."/>
            <person name="Fraser C.M."/>
            <person name="Lillehaug J.R."/>
            <person name="Eisen J.A."/>
        </authorList>
    </citation>
    <scope>NUCLEOTIDE SEQUENCE [LARGE SCALE GENOMIC DNA]</scope>
    <source>
        <strain evidence="2">ATCC 33009 / NCIMB 11132 / Bath</strain>
    </source>
</reference>
<dbReference type="EMBL" id="AE017282">
    <property type="protein sequence ID" value="AAU90939.1"/>
    <property type="molecule type" value="Genomic_DNA"/>
</dbReference>